<gene>
    <name evidence="3" type="ORF">GGD88_000274</name>
</gene>
<evidence type="ECO:0000313" key="4">
    <source>
        <dbReference type="Proteomes" id="UP000555728"/>
    </source>
</evidence>
<sequence>MILNALSPGYPKLKEFVSRQLYARATTNRRTWAAFLKYSELSDAKARAALTDGTLPRLKIEQMPGANGRFRGSTDPDAIELAKAVADTFEHNATDPDWQLLVESTILHELVHWGDWKDGKDQPGEEGKAFERAAYGRDVNRPVKRTRATAAHPASCGTPTCRR</sequence>
<reference evidence="3 4" key="1">
    <citation type="submission" date="2020-08" db="EMBL/GenBank/DDBJ databases">
        <title>Genome sequencing of Purple Non-Sulfur Bacteria from various extreme environments.</title>
        <authorList>
            <person name="Mayer M."/>
        </authorList>
    </citation>
    <scope>NUCLEOTIDE SEQUENCE [LARGE SCALE GENOMIC DNA]</scope>
    <source>
        <strain evidence="3 4">JA135</strain>
    </source>
</reference>
<comment type="caution">
    <text evidence="3">The sequence shown here is derived from an EMBL/GenBank/DDBJ whole genome shotgun (WGS) entry which is preliminary data.</text>
</comment>
<feature type="domain" description="Tox-MPTase3" evidence="2">
    <location>
        <begin position="10"/>
        <end position="136"/>
    </location>
</feature>
<dbReference type="RefSeq" id="WP_184431052.1">
    <property type="nucleotide sequence ID" value="NZ_JACIGI010000002.1"/>
</dbReference>
<evidence type="ECO:0000259" key="2">
    <source>
        <dbReference type="Pfam" id="PF15639"/>
    </source>
</evidence>
<proteinExistence type="predicted"/>
<evidence type="ECO:0000313" key="3">
    <source>
        <dbReference type="EMBL" id="MBB4284567.1"/>
    </source>
</evidence>
<keyword evidence="4" id="KW-1185">Reference proteome</keyword>
<organism evidence="3 4">
    <name type="scientific">Roseospira goensis</name>
    <dbReference type="NCBI Taxonomy" id="391922"/>
    <lineage>
        <taxon>Bacteria</taxon>
        <taxon>Pseudomonadati</taxon>
        <taxon>Pseudomonadota</taxon>
        <taxon>Alphaproteobacteria</taxon>
        <taxon>Rhodospirillales</taxon>
        <taxon>Rhodospirillaceae</taxon>
        <taxon>Roseospira</taxon>
    </lineage>
</organism>
<dbReference type="Proteomes" id="UP000555728">
    <property type="component" value="Unassembled WGS sequence"/>
</dbReference>
<evidence type="ECO:0000256" key="1">
    <source>
        <dbReference type="SAM" id="MobiDB-lite"/>
    </source>
</evidence>
<feature type="region of interest" description="Disordered" evidence="1">
    <location>
        <begin position="133"/>
        <end position="163"/>
    </location>
</feature>
<protein>
    <recommendedName>
        <fullName evidence="2">Tox-MPTase3 domain-containing protein</fullName>
    </recommendedName>
</protein>
<dbReference type="InterPro" id="IPR028913">
    <property type="entry name" value="Tox-MPTase3_dom"/>
</dbReference>
<dbReference type="AlphaFoldDB" id="A0A7W6WJJ4"/>
<name>A0A7W6WJJ4_9PROT</name>
<accession>A0A7W6WJJ4</accession>
<dbReference type="Pfam" id="PF15639">
    <property type="entry name" value="Tox-MPTase3"/>
    <property type="match status" value="1"/>
</dbReference>
<dbReference type="EMBL" id="JACIGI010000002">
    <property type="protein sequence ID" value="MBB4284567.1"/>
    <property type="molecule type" value="Genomic_DNA"/>
</dbReference>